<dbReference type="SUPFAM" id="SSF49785">
    <property type="entry name" value="Galactose-binding domain-like"/>
    <property type="match status" value="1"/>
</dbReference>
<dbReference type="InterPro" id="IPR008979">
    <property type="entry name" value="Galactose-bd-like_sf"/>
</dbReference>
<comment type="caution">
    <text evidence="3">The sequence shown here is derived from an EMBL/GenBank/DDBJ whole genome shotgun (WGS) entry which is preliminary data.</text>
</comment>
<evidence type="ECO:0000313" key="4">
    <source>
        <dbReference type="Proteomes" id="UP000237640"/>
    </source>
</evidence>
<dbReference type="InterPro" id="IPR013783">
    <property type="entry name" value="Ig-like_fold"/>
</dbReference>
<name>A0A2T0MCW9_9FLAO</name>
<feature type="region of interest" description="Disordered" evidence="1">
    <location>
        <begin position="262"/>
        <end position="284"/>
    </location>
</feature>
<protein>
    <recommendedName>
        <fullName evidence="2">PKD domain-containing protein</fullName>
    </recommendedName>
</protein>
<sequence>MRQLLNKAGIFSLIILAISFLGCEDDDDANGLPEVVAAFIQTQIENTGVVSFTNISENADSFMWDFGDGTTSTEINPVKTFADGAFTVTLTASNAAGASSTFSDDLTIDLPDPPPPFDSGLLANGDFEDGATPWFTNFGDNIPEIREEGGNSFFFANVETPDPMQPFVVNLSQVVEITQGTNYILTFNASSDRERTILAGIGLNEAPFSSSSPEVTLTATTQTFTLQLAASDFGSANGRVLFDLAGAAGTVVLDNISLVEGGDGSDSDTGGGGTATEPTEAATTPTQDAANVISVFSNAYTDVAGTNTRAFGNDGGAVFSAVQVAGDDVWRYDNTDFVGIQNDTGFDLTGITNFSMDIWVAEDVSFRAGLISFTTPTSREDVEVNLTGGQWTTIDVAITDLVQSLGAEGPLPDDPTINQIIFDVLGVDVTANIFVDNVFFYTEVVATEPTVAAPTPTQDAANVTSVFSNAYTDAAGTNTRAFGNDGGAVFSAVQVAGDDVWRYNNTDFVGIQNDTGFDLTGRTNFSMDIWVAENNSFRAGLISFTTPTSREDVEVNLTGGQWTTIDVAISDLVPSAGSEGPLPDDPTINQIIFDVLGVDVTADIFVDNVFFYTAGGGGSSALVDETFDAATSIDSWIRAGDADTFSAEATLTFNAAEGNPDGTIELAGANTVTSAGRAYIFQNIFGGIDFSGVTDARLTFDARLGAPLTAAAIQLQTEIEGQGTVNTNDIQNQGINESTWTTITVDYTGISAGTGFFRFNVNIAAGAVVGAGTTLYIDNIRLEQTN</sequence>
<organism evidence="3 4">
    <name type="scientific">Flagellimonas meridianipacifica</name>
    <dbReference type="NCBI Taxonomy" id="1080225"/>
    <lineage>
        <taxon>Bacteria</taxon>
        <taxon>Pseudomonadati</taxon>
        <taxon>Bacteroidota</taxon>
        <taxon>Flavobacteriia</taxon>
        <taxon>Flavobacteriales</taxon>
        <taxon>Flavobacteriaceae</taxon>
        <taxon>Flagellimonas</taxon>
    </lineage>
</organism>
<feature type="domain" description="PKD" evidence="2">
    <location>
        <begin position="61"/>
        <end position="108"/>
    </location>
</feature>
<dbReference type="InterPro" id="IPR000601">
    <property type="entry name" value="PKD_dom"/>
</dbReference>
<dbReference type="Proteomes" id="UP000237640">
    <property type="component" value="Unassembled WGS sequence"/>
</dbReference>
<dbReference type="EMBL" id="PVYX01000002">
    <property type="protein sequence ID" value="PRX55341.1"/>
    <property type="molecule type" value="Genomic_DNA"/>
</dbReference>
<gene>
    <name evidence="3" type="ORF">CLV81_3750</name>
</gene>
<feature type="compositionally biased region" description="Low complexity" evidence="1">
    <location>
        <begin position="275"/>
        <end position="284"/>
    </location>
</feature>
<dbReference type="InterPro" id="IPR035986">
    <property type="entry name" value="PKD_dom_sf"/>
</dbReference>
<dbReference type="SUPFAM" id="SSF49299">
    <property type="entry name" value="PKD domain"/>
    <property type="match status" value="1"/>
</dbReference>
<dbReference type="OrthoDB" id="5381604at2"/>
<reference evidence="3 4" key="1">
    <citation type="submission" date="2018-03" db="EMBL/GenBank/DDBJ databases">
        <title>Genomic Encyclopedia of Archaeal and Bacterial Type Strains, Phase II (KMG-II): from individual species to whole genera.</title>
        <authorList>
            <person name="Goeker M."/>
        </authorList>
    </citation>
    <scope>NUCLEOTIDE SEQUENCE [LARGE SCALE GENOMIC DNA]</scope>
    <source>
        <strain evidence="3 4">DSM 25027</strain>
    </source>
</reference>
<evidence type="ECO:0000313" key="3">
    <source>
        <dbReference type="EMBL" id="PRX55341.1"/>
    </source>
</evidence>
<dbReference type="Gene3D" id="2.60.120.260">
    <property type="entry name" value="Galactose-binding domain-like"/>
    <property type="match status" value="2"/>
</dbReference>
<proteinExistence type="predicted"/>
<keyword evidence="4" id="KW-1185">Reference proteome</keyword>
<dbReference type="AlphaFoldDB" id="A0A2T0MCW9"/>
<dbReference type="InterPro" id="IPR022409">
    <property type="entry name" value="PKD/Chitinase_dom"/>
</dbReference>
<dbReference type="Gene3D" id="2.60.40.10">
    <property type="entry name" value="Immunoglobulins"/>
    <property type="match status" value="1"/>
</dbReference>
<evidence type="ECO:0000256" key="1">
    <source>
        <dbReference type="SAM" id="MobiDB-lite"/>
    </source>
</evidence>
<accession>A0A2T0MCW9</accession>
<dbReference type="Pfam" id="PF18911">
    <property type="entry name" value="PKD_4"/>
    <property type="match status" value="1"/>
</dbReference>
<evidence type="ECO:0000259" key="2">
    <source>
        <dbReference type="PROSITE" id="PS50093"/>
    </source>
</evidence>
<feature type="compositionally biased region" description="Gly residues" evidence="1">
    <location>
        <begin position="262"/>
        <end position="274"/>
    </location>
</feature>
<dbReference type="PROSITE" id="PS51257">
    <property type="entry name" value="PROKAR_LIPOPROTEIN"/>
    <property type="match status" value="1"/>
</dbReference>
<dbReference type="CDD" id="cd00146">
    <property type="entry name" value="PKD"/>
    <property type="match status" value="1"/>
</dbReference>
<dbReference type="RefSeq" id="WP_106147127.1">
    <property type="nucleotide sequence ID" value="NZ_PVYX01000002.1"/>
</dbReference>
<dbReference type="SMART" id="SM00089">
    <property type="entry name" value="PKD"/>
    <property type="match status" value="1"/>
</dbReference>
<dbReference type="PROSITE" id="PS50093">
    <property type="entry name" value="PKD"/>
    <property type="match status" value="1"/>
</dbReference>